<name>A0ABW3HPC9_9BACL</name>
<comment type="caution">
    <text evidence="2">The sequence shown here is derived from an EMBL/GenBank/DDBJ whole genome shotgun (WGS) entry which is preliminary data.</text>
</comment>
<feature type="region of interest" description="Disordered" evidence="1">
    <location>
        <begin position="35"/>
        <end position="54"/>
    </location>
</feature>
<organism evidence="2 3">
    <name type="scientific">Paenibacillus chungangensis</name>
    <dbReference type="NCBI Taxonomy" id="696535"/>
    <lineage>
        <taxon>Bacteria</taxon>
        <taxon>Bacillati</taxon>
        <taxon>Bacillota</taxon>
        <taxon>Bacilli</taxon>
        <taxon>Bacillales</taxon>
        <taxon>Paenibacillaceae</taxon>
        <taxon>Paenibacillus</taxon>
    </lineage>
</organism>
<sequence length="135" mass="15074">MAETVVCPWCENEVVLDKDICPECMHEVLPSHLESGDNDQWDGSQHVPGAEEEEAADALTQLESEYFCSNCDHKECRVQEVAMTGPGISKLLDIQHHHYWFASCLNCGVVKIYDPNVLRSRKQGELSSGLDLLLG</sequence>
<evidence type="ECO:0000313" key="2">
    <source>
        <dbReference type="EMBL" id="MFD0959415.1"/>
    </source>
</evidence>
<accession>A0ABW3HPC9</accession>
<proteinExistence type="predicted"/>
<protein>
    <submittedName>
        <fullName evidence="2">Zinc ribbon domain-containing protein</fullName>
    </submittedName>
</protein>
<evidence type="ECO:0000313" key="3">
    <source>
        <dbReference type="Proteomes" id="UP001596989"/>
    </source>
</evidence>
<reference evidence="3" key="1">
    <citation type="journal article" date="2019" name="Int. J. Syst. Evol. Microbiol.">
        <title>The Global Catalogue of Microorganisms (GCM) 10K type strain sequencing project: providing services to taxonomists for standard genome sequencing and annotation.</title>
        <authorList>
            <consortium name="The Broad Institute Genomics Platform"/>
            <consortium name="The Broad Institute Genome Sequencing Center for Infectious Disease"/>
            <person name="Wu L."/>
            <person name="Ma J."/>
        </authorList>
    </citation>
    <scope>NUCLEOTIDE SEQUENCE [LARGE SCALE GENOMIC DNA]</scope>
    <source>
        <strain evidence="3">CCUG 59129</strain>
    </source>
</reference>
<dbReference type="Proteomes" id="UP001596989">
    <property type="component" value="Unassembled WGS sequence"/>
</dbReference>
<keyword evidence="3" id="KW-1185">Reference proteome</keyword>
<gene>
    <name evidence="2" type="ORF">ACFQ2I_08425</name>
</gene>
<dbReference type="EMBL" id="JBHTJZ010000009">
    <property type="protein sequence ID" value="MFD0959415.1"/>
    <property type="molecule type" value="Genomic_DNA"/>
</dbReference>
<evidence type="ECO:0000256" key="1">
    <source>
        <dbReference type="SAM" id="MobiDB-lite"/>
    </source>
</evidence>
<dbReference type="Pfam" id="PF09855">
    <property type="entry name" value="Zn_ribbon_13"/>
    <property type="match status" value="1"/>
</dbReference>
<dbReference type="RefSeq" id="WP_377563531.1">
    <property type="nucleotide sequence ID" value="NZ_JBHTJZ010000009.1"/>
</dbReference>
<dbReference type="InterPro" id="IPR018652">
    <property type="entry name" value="DUF2082_NA-bd_Znr"/>
</dbReference>